<sequence>MLRAEPNEEALKAMALIELDGHAIELICQGLDLGIKEANAESYELRAKYMEKLREDLQEKKKQFHDAWAKKLLAKYNIEKQTKKKRTRLGT</sequence>
<name>A0A1E5L7E8_9FIRM</name>
<comment type="caution">
    <text evidence="1">The sequence shown here is derived from an EMBL/GenBank/DDBJ whole genome shotgun (WGS) entry which is preliminary data.</text>
</comment>
<evidence type="ECO:0000313" key="1">
    <source>
        <dbReference type="EMBL" id="OEH86061.1"/>
    </source>
</evidence>
<accession>A0A1E5L7E8</accession>
<dbReference type="RefSeq" id="WP_069701583.1">
    <property type="nucleotide sequence ID" value="NZ_MJAT01000008.1"/>
</dbReference>
<proteinExistence type="predicted"/>
<protein>
    <submittedName>
        <fullName evidence="1">Uncharacterized protein</fullName>
    </submittedName>
</protein>
<keyword evidence="2" id="KW-1185">Reference proteome</keyword>
<dbReference type="EMBL" id="MJAT01000008">
    <property type="protein sequence ID" value="OEH86061.1"/>
    <property type="molecule type" value="Genomic_DNA"/>
</dbReference>
<organism evidence="1 2">
    <name type="scientific">Desulfuribacillus stibiiarsenatis</name>
    <dbReference type="NCBI Taxonomy" id="1390249"/>
    <lineage>
        <taxon>Bacteria</taxon>
        <taxon>Bacillati</taxon>
        <taxon>Bacillota</taxon>
        <taxon>Desulfuribacillia</taxon>
        <taxon>Desulfuribacillales</taxon>
        <taxon>Desulfuribacillaceae</taxon>
        <taxon>Desulfuribacillus</taxon>
    </lineage>
</organism>
<reference evidence="1 2" key="1">
    <citation type="submission" date="2016-09" db="EMBL/GenBank/DDBJ databases">
        <title>Desulfuribacillus arsenicus sp. nov., an obligately anaerobic, dissimilatory arsenic- and antimonate-reducing bacterium isolated from anoxic sediments.</title>
        <authorList>
            <person name="Abin C.A."/>
            <person name="Hollibaugh J.T."/>
        </authorList>
    </citation>
    <scope>NUCLEOTIDE SEQUENCE [LARGE SCALE GENOMIC DNA]</scope>
    <source>
        <strain evidence="1 2">MLFW-2</strain>
    </source>
</reference>
<dbReference type="STRING" id="1390249.BHU72_14625"/>
<gene>
    <name evidence="1" type="ORF">BHU72_14625</name>
</gene>
<dbReference type="Proteomes" id="UP000095255">
    <property type="component" value="Unassembled WGS sequence"/>
</dbReference>
<dbReference type="AlphaFoldDB" id="A0A1E5L7E8"/>
<evidence type="ECO:0000313" key="2">
    <source>
        <dbReference type="Proteomes" id="UP000095255"/>
    </source>
</evidence>